<dbReference type="PROSITE" id="PS51462">
    <property type="entry name" value="NUDIX"/>
    <property type="match status" value="1"/>
</dbReference>
<dbReference type="PANTHER" id="PTHR47707:SF1">
    <property type="entry name" value="NUDIX HYDROLASE FAMILY PROTEIN"/>
    <property type="match status" value="1"/>
</dbReference>
<comment type="similarity">
    <text evidence="2 12">Belongs to the Nudix hydrolase family.</text>
</comment>
<evidence type="ECO:0000313" key="15">
    <source>
        <dbReference type="EMBL" id="MBM7507295.1"/>
    </source>
</evidence>
<comment type="cofactor">
    <cofactor evidence="1">
        <name>Mg(2+)</name>
        <dbReference type="ChEBI" id="CHEBI:18420"/>
    </cofactor>
</comment>
<dbReference type="InterPro" id="IPR000086">
    <property type="entry name" value="NUDIX_hydrolase_dom"/>
</dbReference>
<feature type="compositionally biased region" description="Basic residues" evidence="13">
    <location>
        <begin position="229"/>
        <end position="238"/>
    </location>
</feature>
<proteinExistence type="inferred from homology"/>
<evidence type="ECO:0000256" key="13">
    <source>
        <dbReference type="SAM" id="MobiDB-lite"/>
    </source>
</evidence>
<dbReference type="InterPro" id="IPR020084">
    <property type="entry name" value="NUDIX_hydrolase_CS"/>
</dbReference>
<keyword evidence="3" id="KW-0515">Mutator protein</keyword>
<sequence>MGERRLVVGAAIVRGARVLAARRTTPPEAAGRWELPGGKVEPGERPADALEREIAEELGCVIEVSAWLSGASVIDDHLELRVAVARLVDGEPEPREHDRLTWVGADGLDGPGGLDWMVADRPFLPELRHVLRTAETEQHRGVLRAVLFDEDDATEVQRRLRADGYEARLERERLAGEDDDEDHPWAVLTDAPQLLVEVLVDEHDGWLDDDTVASAAQPVAPLELPSGPRRIKRPGAHS</sequence>
<dbReference type="CDD" id="cd03425">
    <property type="entry name" value="NUDIX_MutT_NudA_like"/>
    <property type="match status" value="1"/>
</dbReference>
<evidence type="ECO:0000256" key="1">
    <source>
        <dbReference type="ARBA" id="ARBA00001946"/>
    </source>
</evidence>
<keyword evidence="9" id="KW-0234">DNA repair</keyword>
<keyword evidence="6" id="KW-0227">DNA damage</keyword>
<evidence type="ECO:0000256" key="8">
    <source>
        <dbReference type="ARBA" id="ARBA00022842"/>
    </source>
</evidence>
<feature type="domain" description="Nudix hydrolase" evidence="14">
    <location>
        <begin position="3"/>
        <end position="131"/>
    </location>
</feature>
<gene>
    <name evidence="15" type="ORF">JOE61_001109</name>
</gene>
<dbReference type="InterPro" id="IPR015797">
    <property type="entry name" value="NUDIX_hydrolase-like_dom_sf"/>
</dbReference>
<evidence type="ECO:0000256" key="10">
    <source>
        <dbReference type="ARBA" id="ARBA00035861"/>
    </source>
</evidence>
<evidence type="ECO:0000256" key="12">
    <source>
        <dbReference type="RuleBase" id="RU003476"/>
    </source>
</evidence>
<evidence type="ECO:0000256" key="9">
    <source>
        <dbReference type="ARBA" id="ARBA00023204"/>
    </source>
</evidence>
<evidence type="ECO:0000256" key="6">
    <source>
        <dbReference type="ARBA" id="ARBA00022763"/>
    </source>
</evidence>
<dbReference type="InterPro" id="IPR047127">
    <property type="entry name" value="MutT-like"/>
</dbReference>
<evidence type="ECO:0000259" key="14">
    <source>
        <dbReference type="PROSITE" id="PS51462"/>
    </source>
</evidence>
<dbReference type="PANTHER" id="PTHR47707">
    <property type="entry name" value="8-OXO-DGTP DIPHOSPHATASE"/>
    <property type="match status" value="1"/>
</dbReference>
<keyword evidence="4" id="KW-0235">DNA replication</keyword>
<name>A0ABS2M7X4_9ACTN</name>
<dbReference type="SUPFAM" id="SSF55811">
    <property type="entry name" value="Nudix"/>
    <property type="match status" value="1"/>
</dbReference>
<dbReference type="EMBL" id="JAFBBZ010000001">
    <property type="protein sequence ID" value="MBM7507295.1"/>
    <property type="molecule type" value="Genomic_DNA"/>
</dbReference>
<protein>
    <recommendedName>
        <fullName evidence="11">8-oxo-dGTP diphosphatase</fullName>
        <ecNumber evidence="11">3.6.1.55</ecNumber>
    </recommendedName>
</protein>
<keyword evidence="5" id="KW-0479">Metal-binding</keyword>
<comment type="caution">
    <text evidence="15">The sequence shown here is derived from an EMBL/GenBank/DDBJ whole genome shotgun (WGS) entry which is preliminary data.</text>
</comment>
<comment type="catalytic activity">
    <reaction evidence="10">
        <text>8-oxo-dGTP + H2O = 8-oxo-dGMP + diphosphate + H(+)</text>
        <dbReference type="Rhea" id="RHEA:31575"/>
        <dbReference type="ChEBI" id="CHEBI:15377"/>
        <dbReference type="ChEBI" id="CHEBI:15378"/>
        <dbReference type="ChEBI" id="CHEBI:33019"/>
        <dbReference type="ChEBI" id="CHEBI:63224"/>
        <dbReference type="ChEBI" id="CHEBI:77896"/>
        <dbReference type="EC" id="3.6.1.55"/>
    </reaction>
</comment>
<keyword evidence="7 12" id="KW-0378">Hydrolase</keyword>
<evidence type="ECO:0000256" key="3">
    <source>
        <dbReference type="ARBA" id="ARBA00022457"/>
    </source>
</evidence>
<evidence type="ECO:0000256" key="7">
    <source>
        <dbReference type="ARBA" id="ARBA00022801"/>
    </source>
</evidence>
<organism evidence="15 16">
    <name type="scientific">Nocardioides salarius</name>
    <dbReference type="NCBI Taxonomy" id="374513"/>
    <lineage>
        <taxon>Bacteria</taxon>
        <taxon>Bacillati</taxon>
        <taxon>Actinomycetota</taxon>
        <taxon>Actinomycetes</taxon>
        <taxon>Propionibacteriales</taxon>
        <taxon>Nocardioidaceae</taxon>
        <taxon>Nocardioides</taxon>
    </lineage>
</organism>
<dbReference type="Pfam" id="PF00293">
    <property type="entry name" value="NUDIX"/>
    <property type="match status" value="1"/>
</dbReference>
<dbReference type="PROSITE" id="PS00893">
    <property type="entry name" value="NUDIX_BOX"/>
    <property type="match status" value="1"/>
</dbReference>
<keyword evidence="16" id="KW-1185">Reference proteome</keyword>
<evidence type="ECO:0000256" key="2">
    <source>
        <dbReference type="ARBA" id="ARBA00005582"/>
    </source>
</evidence>
<feature type="region of interest" description="Disordered" evidence="13">
    <location>
        <begin position="210"/>
        <end position="238"/>
    </location>
</feature>
<accession>A0ABS2M7X4</accession>
<evidence type="ECO:0000256" key="4">
    <source>
        <dbReference type="ARBA" id="ARBA00022705"/>
    </source>
</evidence>
<evidence type="ECO:0000256" key="5">
    <source>
        <dbReference type="ARBA" id="ARBA00022723"/>
    </source>
</evidence>
<keyword evidence="8" id="KW-0460">Magnesium</keyword>
<dbReference type="RefSeq" id="WP_193669057.1">
    <property type="nucleotide sequence ID" value="NZ_JACDTV010000007.1"/>
</dbReference>
<evidence type="ECO:0000313" key="16">
    <source>
        <dbReference type="Proteomes" id="UP000732378"/>
    </source>
</evidence>
<dbReference type="Gene3D" id="3.90.79.10">
    <property type="entry name" value="Nucleoside Triphosphate Pyrophosphohydrolase"/>
    <property type="match status" value="1"/>
</dbReference>
<dbReference type="PRINTS" id="PR00502">
    <property type="entry name" value="NUDIXFAMILY"/>
</dbReference>
<reference evidence="15 16" key="1">
    <citation type="submission" date="2021-01" db="EMBL/GenBank/DDBJ databases">
        <title>Sequencing the genomes of 1000 actinobacteria strains.</title>
        <authorList>
            <person name="Klenk H.-P."/>
        </authorList>
    </citation>
    <scope>NUCLEOTIDE SEQUENCE [LARGE SCALE GENOMIC DNA]</scope>
    <source>
        <strain evidence="15 16">DSM 18239</strain>
    </source>
</reference>
<dbReference type="InterPro" id="IPR020476">
    <property type="entry name" value="Nudix_hydrolase"/>
</dbReference>
<dbReference type="Proteomes" id="UP000732378">
    <property type="component" value="Unassembled WGS sequence"/>
</dbReference>
<evidence type="ECO:0000256" key="11">
    <source>
        <dbReference type="ARBA" id="ARBA00038905"/>
    </source>
</evidence>
<dbReference type="EC" id="3.6.1.55" evidence="11"/>